<proteinExistence type="predicted"/>
<keyword evidence="2" id="KW-1185">Reference proteome</keyword>
<reference evidence="1 2" key="1">
    <citation type="submission" date="2019-01" db="EMBL/GenBank/DDBJ databases">
        <authorList>
            <person name="Sayadi A."/>
        </authorList>
    </citation>
    <scope>NUCLEOTIDE SEQUENCE [LARGE SCALE GENOMIC DNA]</scope>
</reference>
<dbReference type="AlphaFoldDB" id="A0A653DS28"/>
<dbReference type="Proteomes" id="UP000410492">
    <property type="component" value="Unassembled WGS sequence"/>
</dbReference>
<gene>
    <name evidence="1" type="ORF">CALMAC_LOCUS19977</name>
</gene>
<evidence type="ECO:0000313" key="2">
    <source>
        <dbReference type="Proteomes" id="UP000410492"/>
    </source>
</evidence>
<dbReference type="EMBL" id="CAACVG010014328">
    <property type="protein sequence ID" value="VEN63019.1"/>
    <property type="molecule type" value="Genomic_DNA"/>
</dbReference>
<evidence type="ECO:0000313" key="1">
    <source>
        <dbReference type="EMBL" id="VEN63019.1"/>
    </source>
</evidence>
<protein>
    <submittedName>
        <fullName evidence="1">Uncharacterized protein</fullName>
    </submittedName>
</protein>
<accession>A0A653DS28</accession>
<organism evidence="1 2">
    <name type="scientific">Callosobruchus maculatus</name>
    <name type="common">Southern cowpea weevil</name>
    <name type="synonym">Pulse bruchid</name>
    <dbReference type="NCBI Taxonomy" id="64391"/>
    <lineage>
        <taxon>Eukaryota</taxon>
        <taxon>Metazoa</taxon>
        <taxon>Ecdysozoa</taxon>
        <taxon>Arthropoda</taxon>
        <taxon>Hexapoda</taxon>
        <taxon>Insecta</taxon>
        <taxon>Pterygota</taxon>
        <taxon>Neoptera</taxon>
        <taxon>Endopterygota</taxon>
        <taxon>Coleoptera</taxon>
        <taxon>Polyphaga</taxon>
        <taxon>Cucujiformia</taxon>
        <taxon>Chrysomeloidea</taxon>
        <taxon>Chrysomelidae</taxon>
        <taxon>Bruchinae</taxon>
        <taxon>Bruchini</taxon>
        <taxon>Callosobruchus</taxon>
    </lineage>
</organism>
<sequence>MFLRDYYMLLYFKTFMVIFKSNIFQRRFLYTFRFFHITTFSSDKILNV</sequence>
<name>A0A653DS28_CALMS</name>